<dbReference type="Pfam" id="PF25967">
    <property type="entry name" value="RND-MFP_C"/>
    <property type="match status" value="1"/>
</dbReference>
<feature type="domain" description="Multidrug resistance protein MdtA-like C-terminal permuted SH3" evidence="3">
    <location>
        <begin position="190"/>
        <end position="241"/>
    </location>
</feature>
<dbReference type="EMBL" id="CP136862">
    <property type="protein sequence ID" value="WOJ88698.1"/>
    <property type="molecule type" value="Genomic_DNA"/>
</dbReference>
<proteinExistence type="inferred from homology"/>
<dbReference type="Gene3D" id="2.40.30.170">
    <property type="match status" value="1"/>
</dbReference>
<gene>
    <name evidence="4" type="ORF">RZS28_12835</name>
</gene>
<evidence type="ECO:0000313" key="4">
    <source>
        <dbReference type="EMBL" id="WOJ88698.1"/>
    </source>
</evidence>
<keyword evidence="5" id="KW-1185">Reference proteome</keyword>
<comment type="similarity">
    <text evidence="1">Belongs to the membrane fusion protein (MFP) (TC 8.A.1) family.</text>
</comment>
<dbReference type="NCBIfam" id="TIGR01730">
    <property type="entry name" value="RND_mfp"/>
    <property type="match status" value="1"/>
</dbReference>
<protein>
    <submittedName>
        <fullName evidence="4">Efflux RND transporter periplasmic adaptor subunit</fullName>
    </submittedName>
</protein>
<dbReference type="PANTHER" id="PTHR30469">
    <property type="entry name" value="MULTIDRUG RESISTANCE PROTEIN MDTA"/>
    <property type="match status" value="1"/>
</dbReference>
<evidence type="ECO:0000259" key="2">
    <source>
        <dbReference type="Pfam" id="PF25954"/>
    </source>
</evidence>
<dbReference type="Proteomes" id="UP001626536">
    <property type="component" value="Chromosome"/>
</dbReference>
<dbReference type="Gene3D" id="2.40.420.20">
    <property type="match status" value="1"/>
</dbReference>
<evidence type="ECO:0000259" key="3">
    <source>
        <dbReference type="Pfam" id="PF25967"/>
    </source>
</evidence>
<accession>A0ABZ0HPX5</accession>
<dbReference type="InterPro" id="IPR058792">
    <property type="entry name" value="Beta-barrel_RND_2"/>
</dbReference>
<organism evidence="4 5">
    <name type="scientific">Methylocapsa polymorpha</name>
    <dbReference type="NCBI Taxonomy" id="3080828"/>
    <lineage>
        <taxon>Bacteria</taxon>
        <taxon>Pseudomonadati</taxon>
        <taxon>Pseudomonadota</taxon>
        <taxon>Alphaproteobacteria</taxon>
        <taxon>Hyphomicrobiales</taxon>
        <taxon>Beijerinckiaceae</taxon>
        <taxon>Methylocapsa</taxon>
    </lineage>
</organism>
<dbReference type="Pfam" id="PF25954">
    <property type="entry name" value="Beta-barrel_RND_2"/>
    <property type="match status" value="1"/>
</dbReference>
<dbReference type="InterPro" id="IPR006143">
    <property type="entry name" value="RND_pump_MFP"/>
</dbReference>
<dbReference type="RefSeq" id="WP_407338136.1">
    <property type="nucleotide sequence ID" value="NZ_CP136862.1"/>
</dbReference>
<evidence type="ECO:0000256" key="1">
    <source>
        <dbReference type="ARBA" id="ARBA00009477"/>
    </source>
</evidence>
<sequence>MSVSVVKAKNACFADRLRVSGIIVAREEILVRPEVEGLLVGQVLVEDGARVSVGQPLAQLVRPDWLPGSPAKATLTAHANGTLVYRPLPVGAAISARGEPMFRIIRDGELELLVELPQASLADVKPGQRARIEMLDATGLDGEVRLILPEIDPLTQLGHARLQLRGNPGVKPGAFATAAIDLGESCGAAVPLSSILYGPQGAIVQVVRDNRVETRRVSVGLFNGEDAEIREGLTAGDTVVVRAGAFLREGDLVRPMP</sequence>
<dbReference type="PANTHER" id="PTHR30469:SF15">
    <property type="entry name" value="HLYD FAMILY OF SECRETION PROTEINS"/>
    <property type="match status" value="1"/>
</dbReference>
<evidence type="ECO:0000313" key="5">
    <source>
        <dbReference type="Proteomes" id="UP001626536"/>
    </source>
</evidence>
<dbReference type="InterPro" id="IPR058627">
    <property type="entry name" value="MdtA-like_C"/>
</dbReference>
<reference evidence="4 5" key="1">
    <citation type="submission" date="2023-10" db="EMBL/GenBank/DDBJ databases">
        <title>Novel methanotroph of the genus Methylocapsa from a subarctic wetland.</title>
        <authorList>
            <person name="Belova S.E."/>
            <person name="Oshkin I.Y."/>
            <person name="Miroshnikov K."/>
            <person name="Dedysh S.N."/>
        </authorList>
    </citation>
    <scope>NUCLEOTIDE SEQUENCE [LARGE SCALE GENOMIC DNA]</scope>
    <source>
        <strain evidence="4 5">RX1</strain>
    </source>
</reference>
<feature type="domain" description="CusB-like beta-barrel" evidence="2">
    <location>
        <begin position="114"/>
        <end position="180"/>
    </location>
</feature>
<name>A0ABZ0HPX5_9HYPH</name>